<dbReference type="InterPro" id="IPR027865">
    <property type="entry name" value="C5orf34-like_C"/>
</dbReference>
<feature type="domain" description="C5orf34-like N-terminal" evidence="2">
    <location>
        <begin position="19"/>
        <end position="81"/>
    </location>
</feature>
<evidence type="ECO:0000259" key="2">
    <source>
        <dbReference type="Pfam" id="PF15025"/>
    </source>
</evidence>
<dbReference type="EMBL" id="CALNXI010000891">
    <property type="protein sequence ID" value="CAH3145386.1"/>
    <property type="molecule type" value="Genomic_DNA"/>
</dbReference>
<comment type="caution">
    <text evidence="5">The sequence shown here is derived from an EMBL/GenBank/DDBJ whole genome shotgun (WGS) entry which is preliminary data.</text>
</comment>
<name>A0ABN8PLU3_9CNID</name>
<dbReference type="InterPro" id="IPR053901">
    <property type="entry name" value="C5orf34-like"/>
</dbReference>
<evidence type="ECO:0000313" key="5">
    <source>
        <dbReference type="EMBL" id="CAH3145386.1"/>
    </source>
</evidence>
<dbReference type="Pfam" id="PF22834">
    <property type="entry name" value="Polo_box_4"/>
    <property type="match status" value="1"/>
</dbReference>
<feature type="domain" description="C5orf34-like C-terminal" evidence="1">
    <location>
        <begin position="387"/>
        <end position="473"/>
    </location>
</feature>
<reference evidence="5 6" key="1">
    <citation type="submission" date="2022-05" db="EMBL/GenBank/DDBJ databases">
        <authorList>
            <consortium name="Genoscope - CEA"/>
            <person name="William W."/>
        </authorList>
    </citation>
    <scope>NUCLEOTIDE SEQUENCE [LARGE SCALE GENOMIC DNA]</scope>
</reference>
<accession>A0ABN8PLU3</accession>
<sequence>MKMAAVLKTLQEENSLDLFILYENDSLFIRYKDGTSVELSPCGTAFLHREAAPCKRRMKQLTRFAVSSFRTKIIESVSIRNLFAVRPYLCKELTSQHELKVGYHGITECHWCDQPAKDFVTLLSDGSAFMESLDGLASLTLLPHRQAFVVKFLCEVKYPLPKKTNDKGLEGQQQKHYYTWQEQIHSSSSCPEPWQYPLQCVVDVVNNAEESTVCPVGSNTVTKVPSSLPITCKAAHLHSWSAQMVPSECLDVENWEIFWQSNMRVIWKGGITYRIFPQATGLFTVEIDPGDGSIMRSQSPCSRYFNHWIVQYHPLQGVEIQERVYSADRPLPDRLLRTEYSVGKLIKQATSYIEFLSTIGNQLAERCCWKEESNLPVILPKPFYPAHIVETAVVAGTGRFKAYSNGNINIVFSDRTILDLRNVTDNKENEHENSSLCQLILSNGDVQQFSLADEEQCALYQRYLQTAQHWKEWVNSSPSQRRTFYKDTLWDPEKRG</sequence>
<feature type="domain" description="C5orf34-like" evidence="4">
    <location>
        <begin position="264"/>
        <end position="350"/>
    </location>
</feature>
<dbReference type="Pfam" id="PF22833">
    <property type="entry name" value="C5orf34_2nd"/>
    <property type="match status" value="1"/>
</dbReference>
<dbReference type="InterPro" id="IPR053900">
    <property type="entry name" value="C5orf34-like_dom"/>
</dbReference>
<dbReference type="PANTHER" id="PTHR34531">
    <property type="entry name" value="ZGC:153352"/>
    <property type="match status" value="1"/>
</dbReference>
<evidence type="ECO:0000259" key="3">
    <source>
        <dbReference type="Pfam" id="PF22833"/>
    </source>
</evidence>
<organism evidence="5 6">
    <name type="scientific">Porites evermanni</name>
    <dbReference type="NCBI Taxonomy" id="104178"/>
    <lineage>
        <taxon>Eukaryota</taxon>
        <taxon>Metazoa</taxon>
        <taxon>Cnidaria</taxon>
        <taxon>Anthozoa</taxon>
        <taxon>Hexacorallia</taxon>
        <taxon>Scleractinia</taxon>
        <taxon>Fungiina</taxon>
        <taxon>Poritidae</taxon>
        <taxon>Porites</taxon>
    </lineage>
</organism>
<dbReference type="Pfam" id="PF15025">
    <property type="entry name" value="C5orf34-like_N"/>
    <property type="match status" value="1"/>
</dbReference>
<evidence type="ECO:0008006" key="7">
    <source>
        <dbReference type="Google" id="ProtNLM"/>
    </source>
</evidence>
<keyword evidence="6" id="KW-1185">Reference proteome</keyword>
<protein>
    <recommendedName>
        <fullName evidence="7">DUF4524 domain-containing protein</fullName>
    </recommendedName>
</protein>
<dbReference type="InterPro" id="IPR053899">
    <property type="entry name" value="C5orf34-like_2nd"/>
</dbReference>
<dbReference type="InterPro" id="IPR027830">
    <property type="entry name" value="C5orf34-like_N"/>
</dbReference>
<evidence type="ECO:0000259" key="4">
    <source>
        <dbReference type="Pfam" id="PF22834"/>
    </source>
</evidence>
<dbReference type="Proteomes" id="UP001159427">
    <property type="component" value="Unassembled WGS sequence"/>
</dbReference>
<dbReference type="Pfam" id="PF15016">
    <property type="entry name" value="C5orf34_C"/>
    <property type="match status" value="1"/>
</dbReference>
<evidence type="ECO:0000259" key="1">
    <source>
        <dbReference type="Pfam" id="PF15016"/>
    </source>
</evidence>
<dbReference type="PANTHER" id="PTHR34531:SF1">
    <property type="entry name" value="CHROMOSOME 5 OPEN READING FRAME 34"/>
    <property type="match status" value="1"/>
</dbReference>
<feature type="domain" description="C5orf34-like second" evidence="3">
    <location>
        <begin position="126"/>
        <end position="172"/>
    </location>
</feature>
<evidence type="ECO:0000313" key="6">
    <source>
        <dbReference type="Proteomes" id="UP001159427"/>
    </source>
</evidence>
<proteinExistence type="predicted"/>
<gene>
    <name evidence="5" type="ORF">PEVE_00043496</name>
</gene>